<proteinExistence type="inferred from homology"/>
<dbReference type="EMBL" id="LNTU01000023">
    <property type="protein sequence ID" value="KXF76964.1"/>
    <property type="molecule type" value="Genomic_DNA"/>
</dbReference>
<feature type="chain" id="PRO_5007465350" evidence="9">
    <location>
        <begin position="33"/>
        <end position="666"/>
    </location>
</feature>
<dbReference type="PANTHER" id="PTHR41533:SF2">
    <property type="entry name" value="BLR7131 PROTEIN"/>
    <property type="match status" value="1"/>
</dbReference>
<protein>
    <submittedName>
        <fullName evidence="11">Peptidoglycan-binding protein</fullName>
    </submittedName>
</protein>
<keyword evidence="12" id="KW-1185">Reference proteome</keyword>
<dbReference type="GO" id="GO:0016740">
    <property type="term" value="F:transferase activity"/>
    <property type="evidence" value="ECO:0007669"/>
    <property type="project" value="UniProtKB-KW"/>
</dbReference>
<keyword evidence="9" id="KW-0732">Signal</keyword>
<dbReference type="SUPFAM" id="SSF53955">
    <property type="entry name" value="Lysozyme-like"/>
    <property type="match status" value="1"/>
</dbReference>
<dbReference type="GO" id="GO:0004180">
    <property type="term" value="F:carboxypeptidase activity"/>
    <property type="evidence" value="ECO:0007669"/>
    <property type="project" value="UniProtKB-ARBA"/>
</dbReference>
<keyword evidence="6 7" id="KW-0961">Cell wall biogenesis/degradation</keyword>
<dbReference type="UniPathway" id="UPA00219"/>
<evidence type="ECO:0000256" key="1">
    <source>
        <dbReference type="ARBA" id="ARBA00004752"/>
    </source>
</evidence>
<dbReference type="GO" id="GO:0071555">
    <property type="term" value="P:cell wall organization"/>
    <property type="evidence" value="ECO:0007669"/>
    <property type="project" value="UniProtKB-UniRule"/>
</dbReference>
<accession>A0A135HUW7</accession>
<evidence type="ECO:0000313" key="11">
    <source>
        <dbReference type="EMBL" id="KXF76964.1"/>
    </source>
</evidence>
<dbReference type="Gene3D" id="1.10.101.10">
    <property type="entry name" value="PGBD-like superfamily/PGBD"/>
    <property type="match status" value="1"/>
</dbReference>
<dbReference type="SUPFAM" id="SSF141523">
    <property type="entry name" value="L,D-transpeptidase catalytic domain-like"/>
    <property type="match status" value="1"/>
</dbReference>
<dbReference type="STRING" id="1494590.ATN84_13290"/>
<dbReference type="CDD" id="cd16913">
    <property type="entry name" value="YkuD_like"/>
    <property type="match status" value="1"/>
</dbReference>
<dbReference type="PROSITE" id="PS52029">
    <property type="entry name" value="LD_TPASE"/>
    <property type="match status" value="1"/>
</dbReference>
<evidence type="ECO:0000256" key="6">
    <source>
        <dbReference type="ARBA" id="ARBA00023316"/>
    </source>
</evidence>
<evidence type="ECO:0000256" key="8">
    <source>
        <dbReference type="SAM" id="MobiDB-lite"/>
    </source>
</evidence>
<dbReference type="InterPro" id="IPR045380">
    <property type="entry name" value="LD_TPept_scaffold_dom"/>
</dbReference>
<dbReference type="InterPro" id="IPR038063">
    <property type="entry name" value="Transpep_catalytic_dom"/>
</dbReference>
<feature type="region of interest" description="Disordered" evidence="8">
    <location>
        <begin position="44"/>
        <end position="85"/>
    </location>
</feature>
<organism evidence="11 12">
    <name type="scientific">Paramesorhizobium deserti</name>
    <dbReference type="NCBI Taxonomy" id="1494590"/>
    <lineage>
        <taxon>Bacteria</taxon>
        <taxon>Pseudomonadati</taxon>
        <taxon>Pseudomonadota</taxon>
        <taxon>Alphaproteobacteria</taxon>
        <taxon>Hyphomicrobiales</taxon>
        <taxon>Phyllobacteriaceae</taxon>
        <taxon>Paramesorhizobium</taxon>
    </lineage>
</organism>
<gene>
    <name evidence="11" type="ORF">ATN84_13290</name>
</gene>
<dbReference type="GO" id="GO:0008360">
    <property type="term" value="P:regulation of cell shape"/>
    <property type="evidence" value="ECO:0007669"/>
    <property type="project" value="UniProtKB-UniRule"/>
</dbReference>
<dbReference type="Pfam" id="PF01471">
    <property type="entry name" value="PG_binding_1"/>
    <property type="match status" value="1"/>
</dbReference>
<evidence type="ECO:0000259" key="10">
    <source>
        <dbReference type="PROSITE" id="PS52029"/>
    </source>
</evidence>
<feature type="compositionally biased region" description="Low complexity" evidence="8">
    <location>
        <begin position="45"/>
        <end position="68"/>
    </location>
</feature>
<evidence type="ECO:0000256" key="2">
    <source>
        <dbReference type="ARBA" id="ARBA00005992"/>
    </source>
</evidence>
<evidence type="ECO:0000256" key="5">
    <source>
        <dbReference type="ARBA" id="ARBA00022984"/>
    </source>
</evidence>
<dbReference type="InterPro" id="IPR036366">
    <property type="entry name" value="PGBDSf"/>
</dbReference>
<keyword evidence="4 7" id="KW-0133">Cell shape</keyword>
<dbReference type="Gene3D" id="2.40.440.10">
    <property type="entry name" value="L,D-transpeptidase catalytic domain-like"/>
    <property type="match status" value="1"/>
</dbReference>
<feature type="active site" description="Nucleophile" evidence="7">
    <location>
        <position position="582"/>
    </location>
</feature>
<dbReference type="InterPro" id="IPR023346">
    <property type="entry name" value="Lysozyme-like_dom_sf"/>
</dbReference>
<dbReference type="Pfam" id="PF20142">
    <property type="entry name" value="Scaffold"/>
    <property type="match status" value="1"/>
</dbReference>
<feature type="signal peptide" evidence="9">
    <location>
        <begin position="1"/>
        <end position="32"/>
    </location>
</feature>
<sequence length="666" mass="73762">MHFPSRNKALAAAATGVVLAVSTALTTTDALAASTLLELFRQRNQVQSQPPAEPAQPSRPAAAVRTPRAAPPVQPRASASQPAAPIKRITVKGPQVYDYKPEALVRIDFTKFDMQMTAATEDADRSDIDAITSGMPPLPTKVEPSGGESVFAEAIEHLKTTDVRAEKKIADAVVDFYSTHQKFLWSKDLEVEPKAKDVAAFFARAGEEGLDPEEYAVIIPADGFDEADKQARLQKLAEFEVALTARALRYAVDAGEGRIIADRLSEMHDLPRNRVNIRDVLEKLVVADDPAAYLASFQPQNKWYADLKKSLADLEDRENEVQVRIAPGTLIRPGDDNPEIANVVALILKKAPADYLAKHEAVLAEHEGATVYDAALVAAIKDYQKQAGKAPDGVIGRNTIATLQGESVAVKRDRILYAMERLRWLPHDFGKRYVFVNQPAYRAQYFADGQEKLAMNVVVGSPQHQTYFFYNKIQTVVFNPSWGVPRSIVLNEMMPRILRDPGYLERNGYEVYSGGKRVPASSVNWSRVAAGGGGVGIRQTPSLDNALGELKILFPNSHDIYMHDTPAKSYFKRDMRALSHGCIRLERPRDMAAAVLDVPVESLNKYFGKNERGVKVPEQIPVYIAYFTAWPDASTGKIRYYDDVYERDAHLAKAMEKTRQSRLANS</sequence>
<keyword evidence="5 7" id="KW-0573">Peptidoglycan synthesis</keyword>
<evidence type="ECO:0000256" key="4">
    <source>
        <dbReference type="ARBA" id="ARBA00022960"/>
    </source>
</evidence>
<comment type="pathway">
    <text evidence="1 7">Cell wall biogenesis; peptidoglycan biosynthesis.</text>
</comment>
<evidence type="ECO:0000256" key="9">
    <source>
        <dbReference type="SAM" id="SignalP"/>
    </source>
</evidence>
<evidence type="ECO:0000256" key="7">
    <source>
        <dbReference type="PROSITE-ProRule" id="PRU01373"/>
    </source>
</evidence>
<name>A0A135HUW7_9HYPH</name>
<feature type="domain" description="L,D-TPase catalytic" evidence="10">
    <location>
        <begin position="432"/>
        <end position="603"/>
    </location>
</feature>
<dbReference type="OrthoDB" id="9778545at2"/>
<dbReference type="GO" id="GO:0009252">
    <property type="term" value="P:peptidoglycan biosynthetic process"/>
    <property type="evidence" value="ECO:0007669"/>
    <property type="project" value="UniProtKB-UniPathway"/>
</dbReference>
<dbReference type="PANTHER" id="PTHR41533">
    <property type="entry name" value="L,D-TRANSPEPTIDASE HI_1667-RELATED"/>
    <property type="match status" value="1"/>
</dbReference>
<dbReference type="InterPro" id="IPR052905">
    <property type="entry name" value="LD-transpeptidase_YkuD-like"/>
</dbReference>
<dbReference type="InterPro" id="IPR005490">
    <property type="entry name" value="LD_TPept_cat_dom"/>
</dbReference>
<feature type="active site" description="Proton donor/acceptor" evidence="7">
    <location>
        <position position="563"/>
    </location>
</feature>
<dbReference type="Proteomes" id="UP000070107">
    <property type="component" value="Unassembled WGS sequence"/>
</dbReference>
<reference evidence="11 12" key="1">
    <citation type="submission" date="2015-11" db="EMBL/GenBank/DDBJ databases">
        <title>Draft genome sequence of Paramesorhizobium deserti A-3-E, a strain highly resistant to diverse beta-lactam antibiotics.</title>
        <authorList>
            <person name="Lv R."/>
            <person name="Yang X."/>
            <person name="Fang N."/>
            <person name="Guo J."/>
            <person name="Luo X."/>
            <person name="Peng F."/>
            <person name="Yang R."/>
            <person name="Cui Y."/>
            <person name="Fang C."/>
            <person name="Song Y."/>
        </authorList>
    </citation>
    <scope>NUCLEOTIDE SEQUENCE [LARGE SCALE GENOMIC DNA]</scope>
    <source>
        <strain evidence="11 12">A-3-E</strain>
    </source>
</reference>
<comment type="similarity">
    <text evidence="2">Belongs to the YkuD family.</text>
</comment>
<evidence type="ECO:0000256" key="3">
    <source>
        <dbReference type="ARBA" id="ARBA00022679"/>
    </source>
</evidence>
<dbReference type="InterPro" id="IPR002477">
    <property type="entry name" value="Peptidoglycan-bd-like"/>
</dbReference>
<dbReference type="RefSeq" id="WP_068882556.1">
    <property type="nucleotide sequence ID" value="NZ_LNTU01000023.1"/>
</dbReference>
<dbReference type="Pfam" id="PF03734">
    <property type="entry name" value="YkuD"/>
    <property type="match status" value="1"/>
</dbReference>
<feature type="compositionally biased region" description="Low complexity" evidence="8">
    <location>
        <begin position="75"/>
        <end position="85"/>
    </location>
</feature>
<keyword evidence="3" id="KW-0808">Transferase</keyword>
<dbReference type="AlphaFoldDB" id="A0A135HUW7"/>
<evidence type="ECO:0000313" key="12">
    <source>
        <dbReference type="Proteomes" id="UP000070107"/>
    </source>
</evidence>
<comment type="caution">
    <text evidence="11">The sequence shown here is derived from an EMBL/GenBank/DDBJ whole genome shotgun (WGS) entry which is preliminary data.</text>
</comment>